<dbReference type="Proteomes" id="UP001295684">
    <property type="component" value="Unassembled WGS sequence"/>
</dbReference>
<evidence type="ECO:0000313" key="1">
    <source>
        <dbReference type="EMBL" id="CAI2385087.1"/>
    </source>
</evidence>
<proteinExistence type="predicted"/>
<dbReference type="AlphaFoldDB" id="A0AAD2D8S0"/>
<keyword evidence="2" id="KW-1185">Reference proteome</keyword>
<accession>A0AAD2D8S0</accession>
<gene>
    <name evidence="1" type="ORF">ECRASSUSDP1_LOCUS26629</name>
</gene>
<reference evidence="1" key="1">
    <citation type="submission" date="2023-07" db="EMBL/GenBank/DDBJ databases">
        <authorList>
            <consortium name="AG Swart"/>
            <person name="Singh M."/>
            <person name="Singh A."/>
            <person name="Seah K."/>
            <person name="Emmerich C."/>
        </authorList>
    </citation>
    <scope>NUCLEOTIDE SEQUENCE</scope>
    <source>
        <strain evidence="1">DP1</strain>
    </source>
</reference>
<name>A0AAD2D8S0_EUPCR</name>
<evidence type="ECO:0000313" key="2">
    <source>
        <dbReference type="Proteomes" id="UP001295684"/>
    </source>
</evidence>
<sequence length="75" mass="8566">MINTENISMRLVMAKLALKRIAFDSHNSRLIFMLNFINNYLRYPKNLFSNISFASGPEWCASNSSVTSVPMFSTI</sequence>
<protein>
    <submittedName>
        <fullName evidence="1">Uncharacterized protein</fullName>
    </submittedName>
</protein>
<comment type="caution">
    <text evidence="1">The sequence shown here is derived from an EMBL/GenBank/DDBJ whole genome shotgun (WGS) entry which is preliminary data.</text>
</comment>
<organism evidence="1 2">
    <name type="scientific">Euplotes crassus</name>
    <dbReference type="NCBI Taxonomy" id="5936"/>
    <lineage>
        <taxon>Eukaryota</taxon>
        <taxon>Sar</taxon>
        <taxon>Alveolata</taxon>
        <taxon>Ciliophora</taxon>
        <taxon>Intramacronucleata</taxon>
        <taxon>Spirotrichea</taxon>
        <taxon>Hypotrichia</taxon>
        <taxon>Euplotida</taxon>
        <taxon>Euplotidae</taxon>
        <taxon>Moneuplotes</taxon>
    </lineage>
</organism>
<dbReference type="EMBL" id="CAMPGE010027460">
    <property type="protein sequence ID" value="CAI2385087.1"/>
    <property type="molecule type" value="Genomic_DNA"/>
</dbReference>